<sequence length="233" mass="26258">MKTVGKFFAKKLASLLVLLLVLGMGIFWFRNSILAWFQGTHKVQYEFVIKKFEAESKLVVAGAEVDTTANQTFENNKLKEWPDWTEPITKLFVGREMSVDIPVQTEFKLVLEGIGQSDVQIQNNTLTFKKPVLVEVDSQQHGEIKISNNSNGLVDKAVDVFTAGQKAQEFLNDKSQEAIYKTSEEVLNDAGRQEKVAAFAETALENLLNLNSEEKLEVEIEVADLNFQIVDKK</sequence>
<dbReference type="AlphaFoldDB" id="A0A0Z8E5S9"/>
<dbReference type="EMBL" id="FIFW01000010">
    <property type="protein sequence ID" value="CYU55775.1"/>
    <property type="molecule type" value="Genomic_DNA"/>
</dbReference>
<organism evidence="1 2">
    <name type="scientific">Streptococcus suis</name>
    <dbReference type="NCBI Taxonomy" id="1307"/>
    <lineage>
        <taxon>Bacteria</taxon>
        <taxon>Bacillati</taxon>
        <taxon>Bacillota</taxon>
        <taxon>Bacilli</taxon>
        <taxon>Lactobacillales</taxon>
        <taxon>Streptococcaceae</taxon>
        <taxon>Streptococcus</taxon>
    </lineage>
</organism>
<reference evidence="1 2" key="1">
    <citation type="submission" date="2016-02" db="EMBL/GenBank/DDBJ databases">
        <authorList>
            <consortium name="Pathogen Informatics"/>
        </authorList>
    </citation>
    <scope>NUCLEOTIDE SEQUENCE [LARGE SCALE GENOMIC DNA]</scope>
    <source>
        <strain evidence="1 2">LSS23</strain>
    </source>
</reference>
<proteinExistence type="predicted"/>
<gene>
    <name evidence="1" type="ORF">ERS132385_01152</name>
</gene>
<accession>A0A0Z8E5S9</accession>
<evidence type="ECO:0000313" key="2">
    <source>
        <dbReference type="Proteomes" id="UP000073434"/>
    </source>
</evidence>
<name>A0A0Z8E5S9_STRSU</name>
<evidence type="ECO:0000313" key="1">
    <source>
        <dbReference type="EMBL" id="CYU55775.1"/>
    </source>
</evidence>
<evidence type="ECO:0008006" key="3">
    <source>
        <dbReference type="Google" id="ProtNLM"/>
    </source>
</evidence>
<protein>
    <recommendedName>
        <fullName evidence="3">DUF4230 domain-containing protein</fullName>
    </recommendedName>
</protein>
<dbReference type="Proteomes" id="UP000073434">
    <property type="component" value="Unassembled WGS sequence"/>
</dbReference>
<dbReference type="RefSeq" id="WP_044687397.1">
    <property type="nucleotide sequence ID" value="NZ_CEEW01000004.1"/>
</dbReference>